<evidence type="ECO:0000256" key="8">
    <source>
        <dbReference type="SAM" id="Phobius"/>
    </source>
</evidence>
<dbReference type="KEGG" id="azq:G3580_01215"/>
<dbReference type="GO" id="GO:0005886">
    <property type="term" value="C:plasma membrane"/>
    <property type="evidence" value="ECO:0007669"/>
    <property type="project" value="TreeGrafter"/>
</dbReference>
<feature type="domain" description="Rod shape-determining protein MreC beta-barrel core" evidence="9">
    <location>
        <begin position="128"/>
        <end position="272"/>
    </location>
</feature>
<evidence type="ECO:0000256" key="6">
    <source>
        <dbReference type="SAM" id="Coils"/>
    </source>
</evidence>
<proteinExistence type="inferred from homology"/>
<gene>
    <name evidence="10" type="primary">mreC</name>
    <name evidence="10" type="ORF">G3580_01215</name>
</gene>
<organism evidence="10 11">
    <name type="scientific">Nitrogeniibacter mangrovi</name>
    <dbReference type="NCBI Taxonomy" id="2016596"/>
    <lineage>
        <taxon>Bacteria</taxon>
        <taxon>Pseudomonadati</taxon>
        <taxon>Pseudomonadota</taxon>
        <taxon>Betaproteobacteria</taxon>
        <taxon>Rhodocyclales</taxon>
        <taxon>Zoogloeaceae</taxon>
        <taxon>Nitrogeniibacter</taxon>
    </lineage>
</organism>
<feature type="compositionally biased region" description="Low complexity" evidence="7">
    <location>
        <begin position="281"/>
        <end position="300"/>
    </location>
</feature>
<dbReference type="NCBIfam" id="TIGR00219">
    <property type="entry name" value="mreC"/>
    <property type="match status" value="1"/>
</dbReference>
<keyword evidence="6" id="KW-0175">Coiled coil</keyword>
<dbReference type="RefSeq" id="WP_173763534.1">
    <property type="nucleotide sequence ID" value="NZ_CP048836.1"/>
</dbReference>
<evidence type="ECO:0000256" key="5">
    <source>
        <dbReference type="PIRNR" id="PIRNR038471"/>
    </source>
</evidence>
<dbReference type="Gene3D" id="2.40.10.350">
    <property type="entry name" value="Rod shape-determining protein MreC, domain 2"/>
    <property type="match status" value="1"/>
</dbReference>
<keyword evidence="8" id="KW-1133">Transmembrane helix</keyword>
<dbReference type="AlphaFoldDB" id="A0A6C1AYD8"/>
<dbReference type="EMBL" id="CP048836">
    <property type="protein sequence ID" value="QID16366.1"/>
    <property type="molecule type" value="Genomic_DNA"/>
</dbReference>
<dbReference type="Gene3D" id="2.40.10.340">
    <property type="entry name" value="Rod shape-determining protein MreC, domain 1"/>
    <property type="match status" value="1"/>
</dbReference>
<dbReference type="PANTHER" id="PTHR34138">
    <property type="entry name" value="CELL SHAPE-DETERMINING PROTEIN MREC"/>
    <property type="match status" value="1"/>
</dbReference>
<evidence type="ECO:0000256" key="4">
    <source>
        <dbReference type="ARBA" id="ARBA00032089"/>
    </source>
</evidence>
<keyword evidence="11" id="KW-1185">Reference proteome</keyword>
<evidence type="ECO:0000256" key="2">
    <source>
        <dbReference type="ARBA" id="ARBA00013855"/>
    </source>
</evidence>
<protein>
    <recommendedName>
        <fullName evidence="2 5">Cell shape-determining protein MreC</fullName>
    </recommendedName>
    <alternativeName>
        <fullName evidence="4 5">Cell shape protein MreC</fullName>
    </alternativeName>
</protein>
<dbReference type="Proteomes" id="UP000501991">
    <property type="component" value="Chromosome"/>
</dbReference>
<dbReference type="InterPro" id="IPR042175">
    <property type="entry name" value="Cell/Rod_MreC_2"/>
</dbReference>
<name>A0A6C1AYD8_9RHOO</name>
<sequence>MVGHQPPPIFRRGPAPLVRLFVLVCICLGMLIADLQYRYLDVVRKTVSVVLYPLEMAAAAPVEFLANASRYFSTLVEVQGENRSLRKKALADADRLLRQAELERENARLRELLEMSNRAPVRSIAADVLYEARDAFSRKVILDRGAQHDVQPGQAVVDELGVVGQVTRVYPIQAEVTLVTDKGQAVPVRIERTGQRGVIYGAGDGRLELRYLLANADVQPGDLLVTSGLDDLFLPGIPVAKVVTVDRTRQAFALIACEPVARVGQTSQVLILGRAVPNQPPATEADAGTTPGAAAPAAKE</sequence>
<evidence type="ECO:0000256" key="7">
    <source>
        <dbReference type="SAM" id="MobiDB-lite"/>
    </source>
</evidence>
<comment type="similarity">
    <text evidence="1 5">Belongs to the MreC family.</text>
</comment>
<accession>A0A6C1AYD8</accession>
<keyword evidence="8" id="KW-0812">Transmembrane</keyword>
<comment type="function">
    <text evidence="5">Involved in formation and maintenance of cell shape.</text>
</comment>
<feature type="region of interest" description="Disordered" evidence="7">
    <location>
        <begin position="279"/>
        <end position="300"/>
    </location>
</feature>
<keyword evidence="8" id="KW-0472">Membrane</keyword>
<dbReference type="InterPro" id="IPR042177">
    <property type="entry name" value="Cell/Rod_1"/>
</dbReference>
<reference evidence="10 11" key="1">
    <citation type="submission" date="2020-02" db="EMBL/GenBank/DDBJ databases">
        <title>Nitrogenibacter mangrovi gen. nov., sp. nov. isolated from mangrove sediment, a denitrifying betaproteobacterium.</title>
        <authorList>
            <person name="Liao H."/>
            <person name="Tian Y."/>
        </authorList>
    </citation>
    <scope>NUCLEOTIDE SEQUENCE [LARGE SCALE GENOMIC DNA]</scope>
    <source>
        <strain evidence="10 11">M9-3-2</strain>
    </source>
</reference>
<evidence type="ECO:0000259" key="9">
    <source>
        <dbReference type="Pfam" id="PF04085"/>
    </source>
</evidence>
<feature type="transmembrane region" description="Helical" evidence="8">
    <location>
        <begin position="17"/>
        <end position="35"/>
    </location>
</feature>
<dbReference type="InterPro" id="IPR055342">
    <property type="entry name" value="MreC_beta-barrel_core"/>
</dbReference>
<evidence type="ECO:0000256" key="3">
    <source>
        <dbReference type="ARBA" id="ARBA00022960"/>
    </source>
</evidence>
<evidence type="ECO:0000256" key="1">
    <source>
        <dbReference type="ARBA" id="ARBA00009369"/>
    </source>
</evidence>
<dbReference type="InterPro" id="IPR007221">
    <property type="entry name" value="MreC"/>
</dbReference>
<dbReference type="Pfam" id="PF04085">
    <property type="entry name" value="MreC"/>
    <property type="match status" value="1"/>
</dbReference>
<dbReference type="PANTHER" id="PTHR34138:SF1">
    <property type="entry name" value="CELL SHAPE-DETERMINING PROTEIN MREC"/>
    <property type="match status" value="1"/>
</dbReference>
<evidence type="ECO:0000313" key="10">
    <source>
        <dbReference type="EMBL" id="QID16366.1"/>
    </source>
</evidence>
<dbReference type="PIRSF" id="PIRSF038471">
    <property type="entry name" value="MreC"/>
    <property type="match status" value="1"/>
</dbReference>
<dbReference type="GO" id="GO:0008360">
    <property type="term" value="P:regulation of cell shape"/>
    <property type="evidence" value="ECO:0007669"/>
    <property type="project" value="UniProtKB-KW"/>
</dbReference>
<feature type="coiled-coil region" evidence="6">
    <location>
        <begin position="86"/>
        <end position="119"/>
    </location>
</feature>
<keyword evidence="3 5" id="KW-0133">Cell shape</keyword>
<evidence type="ECO:0000313" key="11">
    <source>
        <dbReference type="Proteomes" id="UP000501991"/>
    </source>
</evidence>